<protein>
    <submittedName>
        <fullName evidence="9">Acyltransferase family protein</fullName>
    </submittedName>
</protein>
<comment type="caution">
    <text evidence="9">The sequence shown here is derived from an EMBL/GenBank/DDBJ whole genome shotgun (WGS) entry which is preliminary data.</text>
</comment>
<feature type="transmembrane region" description="Helical" evidence="7">
    <location>
        <begin position="29"/>
        <end position="47"/>
    </location>
</feature>
<keyword evidence="3" id="KW-1003">Cell membrane</keyword>
<evidence type="ECO:0000256" key="1">
    <source>
        <dbReference type="ARBA" id="ARBA00004651"/>
    </source>
</evidence>
<feature type="transmembrane region" description="Helical" evidence="7">
    <location>
        <begin position="59"/>
        <end position="83"/>
    </location>
</feature>
<dbReference type="InterPro" id="IPR002656">
    <property type="entry name" value="Acyl_transf_3_dom"/>
</dbReference>
<evidence type="ECO:0000256" key="5">
    <source>
        <dbReference type="ARBA" id="ARBA00022989"/>
    </source>
</evidence>
<dbReference type="GO" id="GO:0016746">
    <property type="term" value="F:acyltransferase activity"/>
    <property type="evidence" value="ECO:0007669"/>
    <property type="project" value="UniProtKB-KW"/>
</dbReference>
<feature type="transmembrane region" description="Helical" evidence="7">
    <location>
        <begin position="266"/>
        <end position="286"/>
    </location>
</feature>
<keyword evidence="6 7" id="KW-0472">Membrane</keyword>
<organism evidence="9 10">
    <name type="scientific">Mucilaginibacter ximonensis</name>
    <dbReference type="NCBI Taxonomy" id="538021"/>
    <lineage>
        <taxon>Bacteria</taxon>
        <taxon>Pseudomonadati</taxon>
        <taxon>Bacteroidota</taxon>
        <taxon>Sphingobacteriia</taxon>
        <taxon>Sphingobacteriales</taxon>
        <taxon>Sphingobacteriaceae</taxon>
        <taxon>Mucilaginibacter</taxon>
    </lineage>
</organism>
<name>A0ABW5YBV9_9SPHI</name>
<keyword evidence="9" id="KW-0808">Transferase</keyword>
<dbReference type="PANTHER" id="PTHR40074">
    <property type="entry name" value="O-ACETYLTRANSFERASE WECH"/>
    <property type="match status" value="1"/>
</dbReference>
<sequence>MISKAAKKNWDIFNSKFILQEKRFIWLDYDKGISIILVAYGHSYFTLTDHGLNTSAFPLINYIGTFLWGFRMPLFFIVSGTLLSNSLRKRGLGAYLINRSNNILYPLLIWGTVGIALSFVKSRDVHEAVQTFVKLFISPRELGPLWYLNALFFIGAIYSLLKAKAKINSYLQLAIGAVFFIIAGYITVNNINMGMLTDVLEYYFFFALGDNILKLFFDPEYVKRLTSWKIFFPLFAVFLLVQYLCCQYNLNGGDDGINFVQHKMPWLYMVESLIGCAVSISFSFLLQKYRWFKFLRIVGYHSLFIYIMQIITMNAVRAILVNALHITYVPALFMAVWFLGVFIPILVYNICLKINAWWLFTFKKPRQHYEFVQQAELQ</sequence>
<evidence type="ECO:0000256" key="4">
    <source>
        <dbReference type="ARBA" id="ARBA00022692"/>
    </source>
</evidence>
<evidence type="ECO:0000256" key="3">
    <source>
        <dbReference type="ARBA" id="ARBA00022475"/>
    </source>
</evidence>
<reference evidence="10" key="1">
    <citation type="journal article" date="2019" name="Int. J. Syst. Evol. Microbiol.">
        <title>The Global Catalogue of Microorganisms (GCM) 10K type strain sequencing project: providing services to taxonomists for standard genome sequencing and annotation.</title>
        <authorList>
            <consortium name="The Broad Institute Genomics Platform"/>
            <consortium name="The Broad Institute Genome Sequencing Center for Infectious Disease"/>
            <person name="Wu L."/>
            <person name="Ma J."/>
        </authorList>
    </citation>
    <scope>NUCLEOTIDE SEQUENCE [LARGE SCALE GENOMIC DNA]</scope>
    <source>
        <strain evidence="10">KCTC 22437</strain>
    </source>
</reference>
<keyword evidence="5 7" id="KW-1133">Transmembrane helix</keyword>
<comment type="similarity">
    <text evidence="2">Belongs to the acyltransferase 3 family.</text>
</comment>
<evidence type="ECO:0000313" key="10">
    <source>
        <dbReference type="Proteomes" id="UP001597557"/>
    </source>
</evidence>
<keyword evidence="4 7" id="KW-0812">Transmembrane</keyword>
<feature type="transmembrane region" description="Helical" evidence="7">
    <location>
        <begin position="144"/>
        <end position="161"/>
    </location>
</feature>
<dbReference type="Pfam" id="PF01757">
    <property type="entry name" value="Acyl_transf_3"/>
    <property type="match status" value="1"/>
</dbReference>
<feature type="transmembrane region" description="Helical" evidence="7">
    <location>
        <begin position="103"/>
        <end position="120"/>
    </location>
</feature>
<evidence type="ECO:0000313" key="9">
    <source>
        <dbReference type="EMBL" id="MFD2872281.1"/>
    </source>
</evidence>
<dbReference type="EMBL" id="JBHUPD010000001">
    <property type="protein sequence ID" value="MFD2872281.1"/>
    <property type="molecule type" value="Genomic_DNA"/>
</dbReference>
<evidence type="ECO:0000259" key="8">
    <source>
        <dbReference type="Pfam" id="PF01757"/>
    </source>
</evidence>
<accession>A0ABW5YBV9</accession>
<comment type="subcellular location">
    <subcellularLocation>
        <location evidence="1">Cell membrane</location>
        <topology evidence="1">Multi-pass membrane protein</topology>
    </subcellularLocation>
</comment>
<feature type="transmembrane region" description="Helical" evidence="7">
    <location>
        <begin position="332"/>
        <end position="360"/>
    </location>
</feature>
<proteinExistence type="inferred from homology"/>
<evidence type="ECO:0000256" key="2">
    <source>
        <dbReference type="ARBA" id="ARBA00007400"/>
    </source>
</evidence>
<feature type="transmembrane region" description="Helical" evidence="7">
    <location>
        <begin position="170"/>
        <end position="188"/>
    </location>
</feature>
<evidence type="ECO:0000256" key="7">
    <source>
        <dbReference type="SAM" id="Phobius"/>
    </source>
</evidence>
<feature type="transmembrane region" description="Helical" evidence="7">
    <location>
        <begin position="229"/>
        <end position="250"/>
    </location>
</feature>
<dbReference type="PANTHER" id="PTHR40074:SF2">
    <property type="entry name" value="O-ACETYLTRANSFERASE WECH"/>
    <property type="match status" value="1"/>
</dbReference>
<gene>
    <name evidence="9" type="ORF">ACFS5N_07375</name>
</gene>
<keyword evidence="9" id="KW-0012">Acyltransferase</keyword>
<feature type="transmembrane region" description="Helical" evidence="7">
    <location>
        <begin position="200"/>
        <end position="217"/>
    </location>
</feature>
<keyword evidence="10" id="KW-1185">Reference proteome</keyword>
<feature type="transmembrane region" description="Helical" evidence="7">
    <location>
        <begin position="298"/>
        <end position="320"/>
    </location>
</feature>
<feature type="domain" description="Acyltransferase 3" evidence="8">
    <location>
        <begin position="25"/>
        <end position="338"/>
    </location>
</feature>
<dbReference type="RefSeq" id="WP_377183759.1">
    <property type="nucleotide sequence ID" value="NZ_JBHUPD010000001.1"/>
</dbReference>
<evidence type="ECO:0000256" key="6">
    <source>
        <dbReference type="ARBA" id="ARBA00023136"/>
    </source>
</evidence>
<dbReference type="Proteomes" id="UP001597557">
    <property type="component" value="Unassembled WGS sequence"/>
</dbReference>